<dbReference type="PANTHER" id="PTHR43520:SF8">
    <property type="entry name" value="P-TYPE CU(+) TRANSPORTER"/>
    <property type="match status" value="1"/>
</dbReference>
<evidence type="ECO:0000256" key="6">
    <source>
        <dbReference type="ARBA" id="ARBA00022741"/>
    </source>
</evidence>
<evidence type="ECO:0000313" key="13">
    <source>
        <dbReference type="EMBL" id="OGM26489.1"/>
    </source>
</evidence>
<comment type="similarity">
    <text evidence="2 11">Belongs to the cation transport ATPase (P-type) (TC 3.A.3) family. Type IB subfamily.</text>
</comment>
<keyword evidence="4 11" id="KW-0812">Transmembrane</keyword>
<dbReference type="InterPro" id="IPR023214">
    <property type="entry name" value="HAD_sf"/>
</dbReference>
<dbReference type="Pfam" id="PF00122">
    <property type="entry name" value="E1-E2_ATPase"/>
    <property type="match status" value="1"/>
</dbReference>
<dbReference type="GO" id="GO:0016887">
    <property type="term" value="F:ATP hydrolysis activity"/>
    <property type="evidence" value="ECO:0007669"/>
    <property type="project" value="InterPro"/>
</dbReference>
<dbReference type="FunFam" id="2.70.150.10:FF:000020">
    <property type="entry name" value="Copper-exporting P-type ATPase A"/>
    <property type="match status" value="1"/>
</dbReference>
<dbReference type="CDD" id="cd02094">
    <property type="entry name" value="P-type_ATPase_Cu-like"/>
    <property type="match status" value="1"/>
</dbReference>
<evidence type="ECO:0000256" key="5">
    <source>
        <dbReference type="ARBA" id="ARBA00022723"/>
    </source>
</evidence>
<evidence type="ECO:0000256" key="11">
    <source>
        <dbReference type="RuleBase" id="RU362081"/>
    </source>
</evidence>
<dbReference type="Pfam" id="PF00403">
    <property type="entry name" value="HMA"/>
    <property type="match status" value="1"/>
</dbReference>
<reference evidence="13 14" key="1">
    <citation type="journal article" date="2016" name="Nat. Commun.">
        <title>Thousands of microbial genomes shed light on interconnected biogeochemical processes in an aquifer system.</title>
        <authorList>
            <person name="Anantharaman K."/>
            <person name="Brown C.T."/>
            <person name="Hug L.A."/>
            <person name="Sharon I."/>
            <person name="Castelle C.J."/>
            <person name="Probst A.J."/>
            <person name="Thomas B.C."/>
            <person name="Singh A."/>
            <person name="Wilkins M.J."/>
            <person name="Karaoz U."/>
            <person name="Brodie E.L."/>
            <person name="Williams K.H."/>
            <person name="Hubbard S.S."/>
            <person name="Banfield J.F."/>
        </authorList>
    </citation>
    <scope>NUCLEOTIDE SEQUENCE [LARGE SCALE GENOMIC DNA]</scope>
</reference>
<keyword evidence="8" id="KW-1278">Translocase</keyword>
<dbReference type="NCBIfam" id="TIGR01525">
    <property type="entry name" value="ATPase-IB_hvy"/>
    <property type="match status" value="1"/>
</dbReference>
<dbReference type="PRINTS" id="PR00943">
    <property type="entry name" value="CUATPASE"/>
</dbReference>
<feature type="transmembrane region" description="Helical" evidence="11">
    <location>
        <begin position="717"/>
        <end position="739"/>
    </location>
</feature>
<dbReference type="Gene3D" id="3.30.70.100">
    <property type="match status" value="1"/>
</dbReference>
<dbReference type="InterPro" id="IPR018303">
    <property type="entry name" value="ATPase_P-typ_P_site"/>
</dbReference>
<dbReference type="SFLD" id="SFLDF00027">
    <property type="entry name" value="p-type_atpase"/>
    <property type="match status" value="1"/>
</dbReference>
<name>A0A1F7YHY5_9BACT</name>
<dbReference type="InterPro" id="IPR036163">
    <property type="entry name" value="HMA_dom_sf"/>
</dbReference>
<feature type="transmembrane region" description="Helical" evidence="11">
    <location>
        <begin position="198"/>
        <end position="215"/>
    </location>
</feature>
<dbReference type="PROSITE" id="PS00154">
    <property type="entry name" value="ATPASE_E1_E2"/>
    <property type="match status" value="1"/>
</dbReference>
<evidence type="ECO:0000256" key="4">
    <source>
        <dbReference type="ARBA" id="ARBA00022692"/>
    </source>
</evidence>
<dbReference type="PROSITE" id="PS01229">
    <property type="entry name" value="COF_2"/>
    <property type="match status" value="1"/>
</dbReference>
<dbReference type="AlphaFoldDB" id="A0A1F7YHY5"/>
<keyword evidence="3 11" id="KW-1003">Cell membrane</keyword>
<dbReference type="Gene3D" id="2.70.150.10">
    <property type="entry name" value="Calcium-transporting ATPase, cytoplasmic transduction domain A"/>
    <property type="match status" value="1"/>
</dbReference>
<proteinExistence type="inferred from homology"/>
<dbReference type="InterPro" id="IPR036412">
    <property type="entry name" value="HAD-like_sf"/>
</dbReference>
<feature type="transmembrane region" description="Helical" evidence="11">
    <location>
        <begin position="108"/>
        <end position="128"/>
    </location>
</feature>
<feature type="domain" description="HMA" evidence="12">
    <location>
        <begin position="13"/>
        <end position="78"/>
    </location>
</feature>
<keyword evidence="6 11" id="KW-0547">Nucleotide-binding</keyword>
<dbReference type="InterPro" id="IPR017969">
    <property type="entry name" value="Heavy-metal-associated_CS"/>
</dbReference>
<feature type="transmembrane region" description="Helical" evidence="11">
    <location>
        <begin position="349"/>
        <end position="369"/>
    </location>
</feature>
<evidence type="ECO:0000256" key="8">
    <source>
        <dbReference type="ARBA" id="ARBA00022967"/>
    </source>
</evidence>
<feature type="transmembrane region" description="Helical" evidence="11">
    <location>
        <begin position="172"/>
        <end position="192"/>
    </location>
</feature>
<evidence type="ECO:0000256" key="10">
    <source>
        <dbReference type="ARBA" id="ARBA00023136"/>
    </source>
</evidence>
<dbReference type="PANTHER" id="PTHR43520">
    <property type="entry name" value="ATP7, ISOFORM B"/>
    <property type="match status" value="1"/>
</dbReference>
<dbReference type="PROSITE" id="PS01047">
    <property type="entry name" value="HMA_1"/>
    <property type="match status" value="1"/>
</dbReference>
<accession>A0A1F7YHY5</accession>
<evidence type="ECO:0000313" key="14">
    <source>
        <dbReference type="Proteomes" id="UP000179221"/>
    </source>
</evidence>
<dbReference type="Gene3D" id="3.40.50.1000">
    <property type="entry name" value="HAD superfamily/HAD-like"/>
    <property type="match status" value="1"/>
</dbReference>
<evidence type="ECO:0000256" key="7">
    <source>
        <dbReference type="ARBA" id="ARBA00022840"/>
    </source>
</evidence>
<dbReference type="PRINTS" id="PR00119">
    <property type="entry name" value="CATATPASE"/>
</dbReference>
<dbReference type="SUPFAM" id="SSF81665">
    <property type="entry name" value="Calcium ATPase, transmembrane domain M"/>
    <property type="match status" value="1"/>
</dbReference>
<dbReference type="InterPro" id="IPR008250">
    <property type="entry name" value="ATPase_P-typ_transduc_dom_A_sf"/>
</dbReference>
<dbReference type="EMBL" id="MGGL01000011">
    <property type="protein sequence ID" value="OGM26489.1"/>
    <property type="molecule type" value="Genomic_DNA"/>
</dbReference>
<keyword evidence="10 11" id="KW-0472">Membrane</keyword>
<comment type="caution">
    <text evidence="13">The sequence shown here is derived from an EMBL/GenBank/DDBJ whole genome shotgun (WGS) entry which is preliminary data.</text>
</comment>
<dbReference type="InterPro" id="IPR006121">
    <property type="entry name" value="HMA_dom"/>
</dbReference>
<evidence type="ECO:0000259" key="12">
    <source>
        <dbReference type="PROSITE" id="PS50846"/>
    </source>
</evidence>
<evidence type="ECO:0000256" key="1">
    <source>
        <dbReference type="ARBA" id="ARBA00004651"/>
    </source>
</evidence>
<organism evidence="13 14">
    <name type="scientific">Candidatus Woesebacteria bacterium RIFCSPHIGHO2_01_FULL_40_22</name>
    <dbReference type="NCBI Taxonomy" id="1802499"/>
    <lineage>
        <taxon>Bacteria</taxon>
        <taxon>Candidatus Woeseibacteriota</taxon>
    </lineage>
</organism>
<dbReference type="InterPro" id="IPR027256">
    <property type="entry name" value="P-typ_ATPase_IB"/>
</dbReference>
<dbReference type="CDD" id="cd00371">
    <property type="entry name" value="HMA"/>
    <property type="match status" value="1"/>
</dbReference>
<dbReference type="GO" id="GO:0005507">
    <property type="term" value="F:copper ion binding"/>
    <property type="evidence" value="ECO:0007669"/>
    <property type="project" value="TreeGrafter"/>
</dbReference>
<comment type="subcellular location">
    <subcellularLocation>
        <location evidence="1">Cell membrane</location>
        <topology evidence="1">Multi-pass membrane protein</topology>
    </subcellularLocation>
</comment>
<gene>
    <name evidence="13" type="ORF">A2628_03040</name>
</gene>
<dbReference type="SFLD" id="SFLDG00002">
    <property type="entry name" value="C1.7:_P-type_atpase_like"/>
    <property type="match status" value="1"/>
</dbReference>
<dbReference type="InterPro" id="IPR044492">
    <property type="entry name" value="P_typ_ATPase_HD_dom"/>
</dbReference>
<keyword evidence="5 11" id="KW-0479">Metal-binding</keyword>
<evidence type="ECO:0000256" key="3">
    <source>
        <dbReference type="ARBA" id="ARBA00022475"/>
    </source>
</evidence>
<dbReference type="GO" id="GO:0005524">
    <property type="term" value="F:ATP binding"/>
    <property type="evidence" value="ECO:0007669"/>
    <property type="project" value="UniProtKB-UniRule"/>
</dbReference>
<dbReference type="NCBIfam" id="TIGR01511">
    <property type="entry name" value="ATPase-IB1_Cu"/>
    <property type="match status" value="1"/>
</dbReference>
<feature type="transmembrane region" description="Helical" evidence="11">
    <location>
        <begin position="140"/>
        <end position="160"/>
    </location>
</feature>
<keyword evidence="9 11" id="KW-1133">Transmembrane helix</keyword>
<dbReference type="Gene3D" id="3.40.1110.10">
    <property type="entry name" value="Calcium-transporting ATPase, cytoplasmic domain N"/>
    <property type="match status" value="1"/>
</dbReference>
<dbReference type="InterPro" id="IPR023299">
    <property type="entry name" value="ATPase_P-typ_cyto_dom_N"/>
</dbReference>
<dbReference type="Pfam" id="PF00702">
    <property type="entry name" value="Hydrolase"/>
    <property type="match status" value="1"/>
</dbReference>
<dbReference type="SUPFAM" id="SSF56784">
    <property type="entry name" value="HAD-like"/>
    <property type="match status" value="1"/>
</dbReference>
<dbReference type="GO" id="GO:0005886">
    <property type="term" value="C:plasma membrane"/>
    <property type="evidence" value="ECO:0007669"/>
    <property type="project" value="UniProtKB-SubCell"/>
</dbReference>
<dbReference type="InterPro" id="IPR001757">
    <property type="entry name" value="P_typ_ATPase"/>
</dbReference>
<dbReference type="SUPFAM" id="SSF55008">
    <property type="entry name" value="HMA, heavy metal-associated domain"/>
    <property type="match status" value="1"/>
</dbReference>
<dbReference type="InterPro" id="IPR059000">
    <property type="entry name" value="ATPase_P-type_domA"/>
</dbReference>
<dbReference type="SFLD" id="SFLDS00003">
    <property type="entry name" value="Haloacid_Dehalogenase"/>
    <property type="match status" value="1"/>
</dbReference>
<dbReference type="GO" id="GO:0043682">
    <property type="term" value="F:P-type divalent copper transporter activity"/>
    <property type="evidence" value="ECO:0007669"/>
    <property type="project" value="TreeGrafter"/>
</dbReference>
<dbReference type="Proteomes" id="UP000179221">
    <property type="component" value="Unassembled WGS sequence"/>
</dbReference>
<sequence>MERSLSNNNQASQKLSFPIIGMHCASCARLIERQLVRTPGVLSAAVNYGSETASVEYTSDVKEEDLAKAVEGAGYRAILDQRTKDRGQRTSDEIKEEAKKKEIKELKLKVIVSSILSVLIFAGSFPEWITFVPKILSNNIVLFILATPVQFWAGWQFYLATRSGLKNRTASMDTLIAIGTSAAYGYSVWSMIFGGDKYFDTAVIIITLILLGRYLEARAKLHTSDAIRKLLALQAKTARVIRGSTEVDIPIEEVKVGDIIRVRPGEKIPVDGVITEGVSSIDESMVTGESIPVDKTVGNSVIGATINKSGTFLFKATKIGSDTMLARVVKMVAEAQSSKAPIQRLADVVSSYFVPIVLILAVLTFVIWFDFSPISSEAFKHAFTNMVAVLIIACPCALGLATPTAIMVGTGKGAEHGILIKDAESLEIANKIKTIVFDKTGTLTEGKPTVTDVISSQKLNVKSQKLLQLAASLEQGSEHSLAETIIKKTHSLKLKTQKVTNFKAIHGMGIEGEIEGKKYIFGNRALMDKEKINYKNQESRIMNLEEEGKTVMLLALRQAQGKLLGIIAVADTLKASAKDAVAMLQKRKIDVWMVTGDNERTAKAIAREAGINNVLAGVLPNEKASKVNELRIKNNVLSNWDNSKFIKHNTEPVIAFVGDGINDAPALAAADVGIAMGSGTDIAMESAGITLLNRDLNSVVSAIELSKKTLNVIKQNLFWAFGYNIVLIPVAMGVLYPFFGWLLNPAIAAFAMAASSISVVGNSLRLKSVRL</sequence>
<dbReference type="InterPro" id="IPR023298">
    <property type="entry name" value="ATPase_P-typ_TM_dom_sf"/>
</dbReference>
<dbReference type="PRINTS" id="PR00942">
    <property type="entry name" value="CUATPASEI"/>
</dbReference>
<dbReference type="FunFam" id="3.30.70.100:FF:000001">
    <property type="entry name" value="ATPase copper transporting beta"/>
    <property type="match status" value="1"/>
</dbReference>
<dbReference type="SUPFAM" id="SSF81653">
    <property type="entry name" value="Calcium ATPase, transduction domain A"/>
    <property type="match status" value="1"/>
</dbReference>
<keyword evidence="7 11" id="KW-0067">ATP-binding</keyword>
<feature type="transmembrane region" description="Helical" evidence="11">
    <location>
        <begin position="745"/>
        <end position="764"/>
    </location>
</feature>
<dbReference type="NCBIfam" id="TIGR01494">
    <property type="entry name" value="ATPase_P-type"/>
    <property type="match status" value="2"/>
</dbReference>
<protein>
    <submittedName>
        <fullName evidence="13">Copper-translocating P-type ATPase</fullName>
    </submittedName>
</protein>
<dbReference type="GO" id="GO:0055070">
    <property type="term" value="P:copper ion homeostasis"/>
    <property type="evidence" value="ECO:0007669"/>
    <property type="project" value="TreeGrafter"/>
</dbReference>
<evidence type="ECO:0000256" key="9">
    <source>
        <dbReference type="ARBA" id="ARBA00022989"/>
    </source>
</evidence>
<feature type="transmembrane region" description="Helical" evidence="11">
    <location>
        <begin position="381"/>
        <end position="402"/>
    </location>
</feature>
<dbReference type="PROSITE" id="PS50846">
    <property type="entry name" value="HMA_2"/>
    <property type="match status" value="1"/>
</dbReference>
<evidence type="ECO:0000256" key="2">
    <source>
        <dbReference type="ARBA" id="ARBA00006024"/>
    </source>
</evidence>